<accession>A0AAE1GMV5</accession>
<gene>
    <name evidence="2" type="ORF">Pcinc_000558</name>
</gene>
<name>A0AAE1GMV5_PETCI</name>
<proteinExistence type="predicted"/>
<protein>
    <submittedName>
        <fullName evidence="2">Uncharacterized protein</fullName>
    </submittedName>
</protein>
<feature type="region of interest" description="Disordered" evidence="1">
    <location>
        <begin position="1"/>
        <end position="29"/>
    </location>
</feature>
<dbReference type="AlphaFoldDB" id="A0AAE1GMV5"/>
<reference evidence="2" key="1">
    <citation type="submission" date="2023-10" db="EMBL/GenBank/DDBJ databases">
        <title>Genome assemblies of two species of porcelain crab, Petrolisthes cinctipes and Petrolisthes manimaculis (Anomura: Porcellanidae).</title>
        <authorList>
            <person name="Angst P."/>
        </authorList>
    </citation>
    <scope>NUCLEOTIDE SEQUENCE</scope>
    <source>
        <strain evidence="2">PB745_01</strain>
        <tissue evidence="2">Gill</tissue>
    </source>
</reference>
<organism evidence="2 3">
    <name type="scientific">Petrolisthes cinctipes</name>
    <name type="common">Flat porcelain crab</name>
    <dbReference type="NCBI Taxonomy" id="88211"/>
    <lineage>
        <taxon>Eukaryota</taxon>
        <taxon>Metazoa</taxon>
        <taxon>Ecdysozoa</taxon>
        <taxon>Arthropoda</taxon>
        <taxon>Crustacea</taxon>
        <taxon>Multicrustacea</taxon>
        <taxon>Malacostraca</taxon>
        <taxon>Eumalacostraca</taxon>
        <taxon>Eucarida</taxon>
        <taxon>Decapoda</taxon>
        <taxon>Pleocyemata</taxon>
        <taxon>Anomura</taxon>
        <taxon>Galatheoidea</taxon>
        <taxon>Porcellanidae</taxon>
        <taxon>Petrolisthes</taxon>
    </lineage>
</organism>
<keyword evidence="3" id="KW-1185">Reference proteome</keyword>
<evidence type="ECO:0000256" key="1">
    <source>
        <dbReference type="SAM" id="MobiDB-lite"/>
    </source>
</evidence>
<evidence type="ECO:0000313" key="3">
    <source>
        <dbReference type="Proteomes" id="UP001286313"/>
    </source>
</evidence>
<evidence type="ECO:0000313" key="2">
    <source>
        <dbReference type="EMBL" id="KAK3895635.1"/>
    </source>
</evidence>
<dbReference type="EMBL" id="JAWQEG010000033">
    <property type="protein sequence ID" value="KAK3895635.1"/>
    <property type="molecule type" value="Genomic_DNA"/>
</dbReference>
<sequence>MSIIVAEPEEEDSVEYNSDSDDACQPRKRQTNIWSRKWRGPPPVTPTVDPATPGHFADDLDDPVPITLLLTLQPLATLLTNNPDNPVPITLAADPFLAT</sequence>
<feature type="compositionally biased region" description="Acidic residues" evidence="1">
    <location>
        <begin position="7"/>
        <end position="22"/>
    </location>
</feature>
<comment type="caution">
    <text evidence="2">The sequence shown here is derived from an EMBL/GenBank/DDBJ whole genome shotgun (WGS) entry which is preliminary data.</text>
</comment>
<dbReference type="Proteomes" id="UP001286313">
    <property type="component" value="Unassembled WGS sequence"/>
</dbReference>